<evidence type="ECO:0000313" key="3">
    <source>
        <dbReference type="EMBL" id="GHC44250.1"/>
    </source>
</evidence>
<keyword evidence="2" id="KW-0732">Signal</keyword>
<feature type="region of interest" description="Disordered" evidence="1">
    <location>
        <begin position="105"/>
        <end position="140"/>
    </location>
</feature>
<feature type="signal peptide" evidence="2">
    <location>
        <begin position="1"/>
        <end position="48"/>
    </location>
</feature>
<feature type="region of interest" description="Disordered" evidence="1">
    <location>
        <begin position="152"/>
        <end position="182"/>
    </location>
</feature>
<gene>
    <name evidence="3" type="ORF">GCM10010507_19020</name>
</gene>
<accession>A0A918TE39</accession>
<dbReference type="Proteomes" id="UP000646244">
    <property type="component" value="Unassembled WGS sequence"/>
</dbReference>
<evidence type="ECO:0000256" key="2">
    <source>
        <dbReference type="SAM" id="SignalP"/>
    </source>
</evidence>
<comment type="caution">
    <text evidence="3">The sequence shown here is derived from an EMBL/GenBank/DDBJ whole genome shotgun (WGS) entry which is preliminary data.</text>
</comment>
<reference evidence="3" key="2">
    <citation type="submission" date="2020-09" db="EMBL/GenBank/DDBJ databases">
        <authorList>
            <person name="Sun Q."/>
            <person name="Ohkuma M."/>
        </authorList>
    </citation>
    <scope>NUCLEOTIDE SEQUENCE</scope>
    <source>
        <strain evidence="3">JCM 4633</strain>
    </source>
</reference>
<feature type="chain" id="PRO_5036995653" evidence="2">
    <location>
        <begin position="49"/>
        <end position="182"/>
    </location>
</feature>
<organism evidence="3 4">
    <name type="scientific">Streptomyces cinnamoneus</name>
    <name type="common">Streptoverticillium cinnamoneum</name>
    <dbReference type="NCBI Taxonomy" id="53446"/>
    <lineage>
        <taxon>Bacteria</taxon>
        <taxon>Bacillati</taxon>
        <taxon>Actinomycetota</taxon>
        <taxon>Actinomycetes</taxon>
        <taxon>Kitasatosporales</taxon>
        <taxon>Streptomycetaceae</taxon>
        <taxon>Streptomyces</taxon>
        <taxon>Streptomyces cinnamoneus group</taxon>
    </lineage>
</organism>
<proteinExistence type="predicted"/>
<dbReference type="EMBL" id="BMVB01000005">
    <property type="protein sequence ID" value="GHC44250.1"/>
    <property type="molecule type" value="Genomic_DNA"/>
</dbReference>
<evidence type="ECO:0000256" key="1">
    <source>
        <dbReference type="SAM" id="MobiDB-lite"/>
    </source>
</evidence>
<evidence type="ECO:0000313" key="4">
    <source>
        <dbReference type="Proteomes" id="UP000646244"/>
    </source>
</evidence>
<name>A0A918TE39_STRCJ</name>
<reference evidence="3" key="1">
    <citation type="journal article" date="2014" name="Int. J. Syst. Evol. Microbiol.">
        <title>Complete genome sequence of Corynebacterium casei LMG S-19264T (=DSM 44701T), isolated from a smear-ripened cheese.</title>
        <authorList>
            <consortium name="US DOE Joint Genome Institute (JGI-PGF)"/>
            <person name="Walter F."/>
            <person name="Albersmeier A."/>
            <person name="Kalinowski J."/>
            <person name="Ruckert C."/>
        </authorList>
    </citation>
    <scope>NUCLEOTIDE SEQUENCE</scope>
    <source>
        <strain evidence="3">JCM 4633</strain>
    </source>
</reference>
<sequence length="182" mass="19421">MVNPSAYGPGTTNRTRRWMEHPLRRHAVTMSLAAASLVAALPVVQAYAATPATGPAVSTPGTADGGVHARATATDAQQRAFWTEHEWNNTLREFKDTLKDWNPKAEQPRAEEAGAGQTVTAPAAAPRQKGKSRFAAGSLGESRLRAATGRIRIAWPNETDPTSWWGSAQRAPGPGLSARTSK</sequence>
<protein>
    <submittedName>
        <fullName evidence="3">Uncharacterized protein</fullName>
    </submittedName>
</protein>
<dbReference type="AlphaFoldDB" id="A0A918TE39"/>